<accession>A0A182S3L2</accession>
<reference evidence="1" key="1">
    <citation type="submission" date="2020-05" db="UniProtKB">
        <authorList>
            <consortium name="EnsemblMetazoa"/>
        </authorList>
    </citation>
    <scope>IDENTIFICATION</scope>
    <source>
        <strain evidence="1">FUMOZ</strain>
    </source>
</reference>
<sequence>MCIKVNGNLPIRFLIIGPNWLIRFNQSDVMSYV</sequence>
<evidence type="ECO:0000313" key="1">
    <source>
        <dbReference type="EnsemblMetazoa" id="AFUN015002-PA"/>
    </source>
</evidence>
<name>A0A182S3L2_ANOFN</name>
<dbReference type="VEuPathDB" id="VectorBase:AFUN015002"/>
<dbReference type="EnsemblMetazoa" id="AFUN015002-RA">
    <property type="protein sequence ID" value="AFUN015002-PA"/>
    <property type="gene ID" value="AFUN015002"/>
</dbReference>
<dbReference type="AlphaFoldDB" id="A0A182S3L2"/>
<protein>
    <submittedName>
        <fullName evidence="1">Uncharacterized protein</fullName>
    </submittedName>
</protein>
<proteinExistence type="predicted"/>
<organism evidence="1">
    <name type="scientific">Anopheles funestus</name>
    <name type="common">African malaria mosquito</name>
    <dbReference type="NCBI Taxonomy" id="62324"/>
    <lineage>
        <taxon>Eukaryota</taxon>
        <taxon>Metazoa</taxon>
        <taxon>Ecdysozoa</taxon>
        <taxon>Arthropoda</taxon>
        <taxon>Hexapoda</taxon>
        <taxon>Insecta</taxon>
        <taxon>Pterygota</taxon>
        <taxon>Neoptera</taxon>
        <taxon>Endopterygota</taxon>
        <taxon>Diptera</taxon>
        <taxon>Nematocera</taxon>
        <taxon>Culicoidea</taxon>
        <taxon>Culicidae</taxon>
        <taxon>Anophelinae</taxon>
        <taxon>Anopheles</taxon>
    </lineage>
</organism>